<dbReference type="InterPro" id="IPR006143">
    <property type="entry name" value="RND_pump_MFP"/>
</dbReference>
<dbReference type="InterPro" id="IPR058624">
    <property type="entry name" value="MdtA-like_HH"/>
</dbReference>
<feature type="domain" description="Multidrug resistance protein MdtA-like barrel-sandwich hybrid" evidence="5">
    <location>
        <begin position="55"/>
        <end position="197"/>
    </location>
</feature>
<evidence type="ECO:0000313" key="9">
    <source>
        <dbReference type="Proteomes" id="UP001595615"/>
    </source>
</evidence>
<evidence type="ECO:0000256" key="2">
    <source>
        <dbReference type="ARBA" id="ARBA00009477"/>
    </source>
</evidence>
<protein>
    <submittedName>
        <fullName evidence="8">Efflux RND transporter periplasmic adaptor subunit</fullName>
    </submittedName>
</protein>
<dbReference type="EMBL" id="JBHRXV010000001">
    <property type="protein sequence ID" value="MFC3710950.1"/>
    <property type="molecule type" value="Genomic_DNA"/>
</dbReference>
<dbReference type="Pfam" id="PF25967">
    <property type="entry name" value="RND-MFP_C"/>
    <property type="match status" value="1"/>
</dbReference>
<dbReference type="Gene3D" id="2.40.30.170">
    <property type="match status" value="1"/>
</dbReference>
<keyword evidence="9" id="KW-1185">Reference proteome</keyword>
<feature type="domain" description="Multidrug resistance protein MdtA-like alpha-helical hairpin" evidence="4">
    <location>
        <begin position="97"/>
        <end position="165"/>
    </location>
</feature>
<evidence type="ECO:0000259" key="6">
    <source>
        <dbReference type="Pfam" id="PF25944"/>
    </source>
</evidence>
<comment type="subcellular location">
    <subcellularLocation>
        <location evidence="1">Cell envelope</location>
    </subcellularLocation>
</comment>
<sequence length="385" mass="40975">MRRALPLLSAALLAACGGEPEAPPAMPPVEVEAITVSIQPITNLIELPGRVQAVRTAEVRARVDGIVERRVYEEGTDVRAGTPLFRIDSRPLRAAQDAASAALRRAQAEQTNARRDVERFRPLVERNAISEQEFDAAVARAAQAEADVGSARAQLEQARLNLGYATVTAPIAGRAGRAEITEGALVSASQGTLMATVEQLDPMYVNFSQSSTEVLRLRRDMQAGRLKMNAIGQTRVTLILEDNSVYERSGVLDFADQSVDPSTGTVSLRAEFPNPRRILLPGEFVRARIEAGVRPDGILIPQKAVQLSTNGASVMTIDAKGMATPRPVKVGELRGGLWVIREGLKAGDRVITEGLQKVQPGAPVTVAGAKPPAAAKPAAAPAQGQ</sequence>
<dbReference type="InterPro" id="IPR058627">
    <property type="entry name" value="MdtA-like_C"/>
</dbReference>
<dbReference type="PROSITE" id="PS51257">
    <property type="entry name" value="PROKAR_LIPOPROTEIN"/>
    <property type="match status" value="1"/>
</dbReference>
<dbReference type="InterPro" id="IPR058625">
    <property type="entry name" value="MdtA-like_BSH"/>
</dbReference>
<dbReference type="Gene3D" id="2.40.50.100">
    <property type="match status" value="1"/>
</dbReference>
<dbReference type="Proteomes" id="UP001595615">
    <property type="component" value="Unassembled WGS sequence"/>
</dbReference>
<comment type="caution">
    <text evidence="8">The sequence shown here is derived from an EMBL/GenBank/DDBJ whole genome shotgun (WGS) entry which is preliminary data.</text>
</comment>
<dbReference type="PANTHER" id="PTHR30158">
    <property type="entry name" value="ACRA/E-RELATED COMPONENT OF DRUG EFFLUX TRANSPORTER"/>
    <property type="match status" value="1"/>
</dbReference>
<feature type="region of interest" description="Disordered" evidence="3">
    <location>
        <begin position="366"/>
        <end position="385"/>
    </location>
</feature>
<dbReference type="RefSeq" id="WP_380854930.1">
    <property type="nucleotide sequence ID" value="NZ_JBHRXV010000001.1"/>
</dbReference>
<evidence type="ECO:0000259" key="7">
    <source>
        <dbReference type="Pfam" id="PF25967"/>
    </source>
</evidence>
<dbReference type="SUPFAM" id="SSF111369">
    <property type="entry name" value="HlyD-like secretion proteins"/>
    <property type="match status" value="1"/>
</dbReference>
<reference evidence="9" key="1">
    <citation type="journal article" date="2019" name="Int. J. Syst. Evol. Microbiol.">
        <title>The Global Catalogue of Microorganisms (GCM) 10K type strain sequencing project: providing services to taxonomists for standard genome sequencing and annotation.</title>
        <authorList>
            <consortium name="The Broad Institute Genomics Platform"/>
            <consortium name="The Broad Institute Genome Sequencing Center for Infectious Disease"/>
            <person name="Wu L."/>
            <person name="Ma J."/>
        </authorList>
    </citation>
    <scope>NUCLEOTIDE SEQUENCE [LARGE SCALE GENOMIC DNA]</scope>
    <source>
        <strain evidence="9">KCTC 42644</strain>
    </source>
</reference>
<evidence type="ECO:0000256" key="1">
    <source>
        <dbReference type="ARBA" id="ARBA00004196"/>
    </source>
</evidence>
<evidence type="ECO:0000259" key="5">
    <source>
        <dbReference type="Pfam" id="PF25917"/>
    </source>
</evidence>
<dbReference type="Gene3D" id="1.10.287.470">
    <property type="entry name" value="Helix hairpin bin"/>
    <property type="match status" value="1"/>
</dbReference>
<dbReference type="NCBIfam" id="TIGR01730">
    <property type="entry name" value="RND_mfp"/>
    <property type="match status" value="1"/>
</dbReference>
<comment type="similarity">
    <text evidence="2">Belongs to the membrane fusion protein (MFP) (TC 8.A.1) family.</text>
</comment>
<dbReference type="PANTHER" id="PTHR30158:SF24">
    <property type="entry name" value="HLYD FAMILY SECRETION PROTEIN"/>
    <property type="match status" value="1"/>
</dbReference>
<gene>
    <name evidence="8" type="ORF">ACFOMD_00085</name>
</gene>
<dbReference type="Pfam" id="PF25944">
    <property type="entry name" value="Beta-barrel_RND"/>
    <property type="match status" value="1"/>
</dbReference>
<dbReference type="Gene3D" id="2.40.420.20">
    <property type="match status" value="1"/>
</dbReference>
<accession>A0ABV7X465</accession>
<feature type="domain" description="Multidrug resistance protein MdtA-like beta-barrel" evidence="6">
    <location>
        <begin position="202"/>
        <end position="292"/>
    </location>
</feature>
<proteinExistence type="inferred from homology"/>
<organism evidence="8 9">
    <name type="scientific">Sphingoaurantiacus capsulatus</name>
    <dbReference type="NCBI Taxonomy" id="1771310"/>
    <lineage>
        <taxon>Bacteria</taxon>
        <taxon>Pseudomonadati</taxon>
        <taxon>Pseudomonadota</taxon>
        <taxon>Alphaproteobacteria</taxon>
        <taxon>Sphingomonadales</taxon>
        <taxon>Sphingosinicellaceae</taxon>
        <taxon>Sphingoaurantiacus</taxon>
    </lineage>
</organism>
<dbReference type="Pfam" id="PF25917">
    <property type="entry name" value="BSH_RND"/>
    <property type="match status" value="1"/>
</dbReference>
<evidence type="ECO:0000256" key="3">
    <source>
        <dbReference type="SAM" id="MobiDB-lite"/>
    </source>
</evidence>
<feature type="domain" description="Multidrug resistance protein MdtA-like C-terminal permuted SH3" evidence="7">
    <location>
        <begin position="298"/>
        <end position="357"/>
    </location>
</feature>
<dbReference type="InterPro" id="IPR058626">
    <property type="entry name" value="MdtA-like_b-barrel"/>
</dbReference>
<evidence type="ECO:0000313" key="8">
    <source>
        <dbReference type="EMBL" id="MFC3710950.1"/>
    </source>
</evidence>
<evidence type="ECO:0000259" key="4">
    <source>
        <dbReference type="Pfam" id="PF25876"/>
    </source>
</evidence>
<dbReference type="Pfam" id="PF25876">
    <property type="entry name" value="HH_MFP_RND"/>
    <property type="match status" value="1"/>
</dbReference>
<name>A0ABV7X465_9SPHN</name>